<proteinExistence type="predicted"/>
<evidence type="ECO:0000313" key="1">
    <source>
        <dbReference type="EMBL" id="KUM47630.1"/>
    </source>
</evidence>
<reference evidence="1" key="1">
    <citation type="journal article" date="2015" name="Genome Biol. Evol.">
        <title>Organellar Genomes of White Spruce (Picea glauca): Assembly and Annotation.</title>
        <authorList>
            <person name="Jackman S.D."/>
            <person name="Warren R.L."/>
            <person name="Gibb E.A."/>
            <person name="Vandervalk B.P."/>
            <person name="Mohamadi H."/>
            <person name="Chu J."/>
            <person name="Raymond A."/>
            <person name="Pleasance S."/>
            <person name="Coope R."/>
            <person name="Wildung M.R."/>
            <person name="Ritland C.E."/>
            <person name="Bousquet J."/>
            <person name="Jones S.J."/>
            <person name="Bohlmann J."/>
            <person name="Birol I."/>
        </authorList>
    </citation>
    <scope>NUCLEOTIDE SEQUENCE [LARGE SCALE GENOMIC DNA]</scope>
    <source>
        <tissue evidence="1">Flushing bud</tissue>
    </source>
</reference>
<accession>A0A117NGZ8</accession>
<comment type="caution">
    <text evidence="1">The sequence shown here is derived from an EMBL/GenBank/DDBJ whole genome shotgun (WGS) entry which is preliminary data.</text>
</comment>
<organism evidence="1">
    <name type="scientific">Picea glauca</name>
    <name type="common">White spruce</name>
    <name type="synonym">Pinus glauca</name>
    <dbReference type="NCBI Taxonomy" id="3330"/>
    <lineage>
        <taxon>Eukaryota</taxon>
        <taxon>Viridiplantae</taxon>
        <taxon>Streptophyta</taxon>
        <taxon>Embryophyta</taxon>
        <taxon>Tracheophyta</taxon>
        <taxon>Spermatophyta</taxon>
        <taxon>Pinopsida</taxon>
        <taxon>Pinidae</taxon>
        <taxon>Conifers I</taxon>
        <taxon>Pinales</taxon>
        <taxon>Pinaceae</taxon>
        <taxon>Picea</taxon>
    </lineage>
</organism>
<protein>
    <submittedName>
        <fullName evidence="1">Uncharacterized protein</fullName>
    </submittedName>
</protein>
<dbReference type="AlphaFoldDB" id="A0A117NGZ8"/>
<sequence length="57" mass="6684">MPRCLCSRENYVDGLFIGMTLLESALLQMVYPSRSSQRETENKPLTFRIYPTLIIMR</sequence>
<keyword evidence="1" id="KW-0496">Mitochondrion</keyword>
<dbReference type="EMBL" id="LKAM01000007">
    <property type="protein sequence ID" value="KUM47630.1"/>
    <property type="molecule type" value="Genomic_DNA"/>
</dbReference>
<name>A0A117NGZ8_PICGL</name>
<geneLocation type="mitochondrion" evidence="1"/>
<gene>
    <name evidence="1" type="ORF">ABT39_MTgene5817</name>
</gene>